<dbReference type="PANTHER" id="PTHR30251">
    <property type="entry name" value="PILUS ASSEMBLY CHAPERONE"/>
    <property type="match status" value="1"/>
</dbReference>
<dbReference type="Proteomes" id="UP000596157">
    <property type="component" value="Chromosome"/>
</dbReference>
<dbReference type="EMBL" id="CP067099">
    <property type="protein sequence ID" value="QQO63196.1"/>
    <property type="molecule type" value="Genomic_DNA"/>
</dbReference>
<name>A0ABX7AH58_9GAMM</name>
<keyword evidence="4" id="KW-0574">Periplasm</keyword>
<organism evidence="8 9">
    <name type="scientific">Providencia manganoxydans</name>
    <dbReference type="NCBI Taxonomy" id="2923283"/>
    <lineage>
        <taxon>Bacteria</taxon>
        <taxon>Pseudomonadati</taxon>
        <taxon>Pseudomonadota</taxon>
        <taxon>Gammaproteobacteria</taxon>
        <taxon>Enterobacterales</taxon>
        <taxon>Morganellaceae</taxon>
        <taxon>Providencia</taxon>
    </lineage>
</organism>
<evidence type="ECO:0000259" key="7">
    <source>
        <dbReference type="Pfam" id="PF00345"/>
    </source>
</evidence>
<dbReference type="GeneID" id="92277885"/>
<keyword evidence="6" id="KW-0393">Immunoglobulin domain</keyword>
<evidence type="ECO:0000313" key="9">
    <source>
        <dbReference type="Proteomes" id="UP000596157"/>
    </source>
</evidence>
<keyword evidence="9" id="KW-1185">Reference proteome</keyword>
<dbReference type="InterPro" id="IPR001829">
    <property type="entry name" value="Pili_assmbl_chaperone_bac"/>
</dbReference>
<evidence type="ECO:0000256" key="1">
    <source>
        <dbReference type="ARBA" id="ARBA00004418"/>
    </source>
</evidence>
<dbReference type="InterPro" id="IPR008962">
    <property type="entry name" value="PapD-like_sf"/>
</dbReference>
<accession>A0ABX7AH58</accession>
<evidence type="ECO:0000256" key="2">
    <source>
        <dbReference type="ARBA" id="ARBA00007399"/>
    </source>
</evidence>
<proteinExistence type="inferred from homology"/>
<keyword evidence="3" id="KW-0732">Signal</keyword>
<dbReference type="PANTHER" id="PTHR30251:SF9">
    <property type="entry name" value="CHAPERONE PROTEIN CAF1M"/>
    <property type="match status" value="1"/>
</dbReference>
<dbReference type="Gene3D" id="2.60.40.10">
    <property type="entry name" value="Immunoglobulins"/>
    <property type="match status" value="2"/>
</dbReference>
<dbReference type="InterPro" id="IPR016147">
    <property type="entry name" value="Pili_assmbl_chaperone_N"/>
</dbReference>
<evidence type="ECO:0000313" key="8">
    <source>
        <dbReference type="EMBL" id="QQO63196.1"/>
    </source>
</evidence>
<dbReference type="SUPFAM" id="SSF49354">
    <property type="entry name" value="PapD-like"/>
    <property type="match status" value="1"/>
</dbReference>
<dbReference type="Pfam" id="PF00345">
    <property type="entry name" value="PapD_N"/>
    <property type="match status" value="1"/>
</dbReference>
<gene>
    <name evidence="8" type="ORF">JI723_04190</name>
</gene>
<keyword evidence="5" id="KW-0143">Chaperone</keyword>
<evidence type="ECO:0000256" key="3">
    <source>
        <dbReference type="ARBA" id="ARBA00022729"/>
    </source>
</evidence>
<comment type="similarity">
    <text evidence="2">Belongs to the periplasmic pilus chaperone family.</text>
</comment>
<dbReference type="InterPro" id="IPR050643">
    <property type="entry name" value="Periplasmic_pilus_chap"/>
</dbReference>
<evidence type="ECO:0000256" key="6">
    <source>
        <dbReference type="ARBA" id="ARBA00023319"/>
    </source>
</evidence>
<evidence type="ECO:0000256" key="5">
    <source>
        <dbReference type="ARBA" id="ARBA00023186"/>
    </source>
</evidence>
<sequence length="251" mass="29164">MKKNFFLIFVSLWFLIASAYGNKHIDGLSFVHKRLVFEHGSRGISFSLKNLENYPYLIQASISIPNEAMRENKKANDDDIPFIITPPLYRLESQAEYSWQIKSSGNLNLLPQDRESVFFIVLKAIPPRGSKNTIKFKNTESNLTFTTVIYYKFYYRPELIKSVNVKSVKDKLSFSVVDNVLQVKNDSPIYLIFSELSVGDFKFGNKKPIEMVPPFGVQNYQLPQGNYRNSKVIWRLRNERMQSLPKETIKL</sequence>
<evidence type="ECO:0000256" key="4">
    <source>
        <dbReference type="ARBA" id="ARBA00022764"/>
    </source>
</evidence>
<dbReference type="RefSeq" id="WP_272580361.1">
    <property type="nucleotide sequence ID" value="NZ_CP067099.1"/>
</dbReference>
<feature type="domain" description="Pili assembly chaperone N-terminal" evidence="7">
    <location>
        <begin position="32"/>
        <end position="160"/>
    </location>
</feature>
<dbReference type="PRINTS" id="PR00969">
    <property type="entry name" value="CHAPERONPILI"/>
</dbReference>
<dbReference type="InterPro" id="IPR013783">
    <property type="entry name" value="Ig-like_fold"/>
</dbReference>
<comment type="subcellular location">
    <subcellularLocation>
        <location evidence="1">Periplasm</location>
    </subcellularLocation>
</comment>
<protein>
    <submittedName>
        <fullName evidence="8">Molecular chaperone</fullName>
    </submittedName>
</protein>
<dbReference type="SUPFAM" id="SSF49584">
    <property type="entry name" value="Periplasmic chaperone C-domain"/>
    <property type="match status" value="1"/>
</dbReference>
<reference evidence="9" key="1">
    <citation type="submission" date="2021-01" db="EMBL/GenBank/DDBJ databases">
        <title>Providencia vermicola LLDRA6, a soil-borne Mn(II)-oxidizing bacterium, exploits a strategy of superoxide production coupled to hydrogen peroxide consumption to generate Mn oxides, as revealed by transcriptional up-regulation of genes for phenylacetic acid catabolism.</title>
        <authorList>
            <person name="Chen S."/>
            <person name="Ding Z."/>
            <person name="Chen J."/>
            <person name="Luo J."/>
            <person name="Ruan X."/>
            <person name="Li Z."/>
            <person name="Liao F."/>
            <person name="He J."/>
            <person name="Li D."/>
        </authorList>
    </citation>
    <scope>NUCLEOTIDE SEQUENCE [LARGE SCALE GENOMIC DNA]</scope>
    <source>
        <strain evidence="9">LLDRA6</strain>
    </source>
</reference>
<dbReference type="InterPro" id="IPR036316">
    <property type="entry name" value="Pili_assmbl_chap_C_dom_sf"/>
</dbReference>